<evidence type="ECO:0000259" key="3">
    <source>
        <dbReference type="Pfam" id="PF00472"/>
    </source>
</evidence>
<dbReference type="PANTHER" id="PTHR46729">
    <property type="entry name" value="LEUKOCYTE RECEPTOR CLUSTER MEMBER 9"/>
    <property type="match status" value="1"/>
</dbReference>
<dbReference type="InterPro" id="IPR045853">
    <property type="entry name" value="Pep_chain_release_fac_I_sf"/>
</dbReference>
<keyword evidence="6" id="KW-1185">Reference proteome</keyword>
<feature type="region of interest" description="Disordered" evidence="2">
    <location>
        <begin position="441"/>
        <end position="485"/>
    </location>
</feature>
<feature type="compositionally biased region" description="Basic and acidic residues" evidence="2">
    <location>
        <begin position="474"/>
        <end position="485"/>
    </location>
</feature>
<reference evidence="5 6" key="1">
    <citation type="submission" date="2024-10" db="EMBL/GenBank/DDBJ databases">
        <title>Updated reference genomes for cyclostephanoid diatoms.</title>
        <authorList>
            <person name="Roberts W.R."/>
            <person name="Alverson A.J."/>
        </authorList>
    </citation>
    <scope>NUCLEOTIDE SEQUENCE [LARGE SCALE GENOMIC DNA]</scope>
    <source>
        <strain evidence="5 6">AJA010-31</strain>
    </source>
</reference>
<feature type="compositionally biased region" description="Basic residues" evidence="2">
    <location>
        <begin position="446"/>
        <end position="473"/>
    </location>
</feature>
<evidence type="ECO:0000313" key="5">
    <source>
        <dbReference type="EMBL" id="KAL3780818.1"/>
    </source>
</evidence>
<dbReference type="Pfam" id="PF04457">
    <property type="entry name" value="MJ1316"/>
    <property type="match status" value="1"/>
</dbReference>
<evidence type="ECO:0008006" key="7">
    <source>
        <dbReference type="Google" id="ProtNLM"/>
    </source>
</evidence>
<name>A0ABD3NZ46_9STRA</name>
<evidence type="ECO:0000259" key="4">
    <source>
        <dbReference type="Pfam" id="PF04457"/>
    </source>
</evidence>
<comment type="similarity">
    <text evidence="1">Belongs to the prokaryotic/mitochondrial release factor family.</text>
</comment>
<dbReference type="AlphaFoldDB" id="A0ABD3NZ46"/>
<dbReference type="InterPro" id="IPR042653">
    <property type="entry name" value="Leng9"/>
</dbReference>
<evidence type="ECO:0000256" key="2">
    <source>
        <dbReference type="SAM" id="MobiDB-lite"/>
    </source>
</evidence>
<organism evidence="5 6">
    <name type="scientific">Cyclotella atomus</name>
    <dbReference type="NCBI Taxonomy" id="382360"/>
    <lineage>
        <taxon>Eukaryota</taxon>
        <taxon>Sar</taxon>
        <taxon>Stramenopiles</taxon>
        <taxon>Ochrophyta</taxon>
        <taxon>Bacillariophyta</taxon>
        <taxon>Coscinodiscophyceae</taxon>
        <taxon>Thalassiosirophycidae</taxon>
        <taxon>Stephanodiscales</taxon>
        <taxon>Stephanodiscaceae</taxon>
        <taxon>Cyclotella</taxon>
    </lineage>
</organism>
<sequence length="485" mass="55821">MLYSIRSALGFTCRRALNAMRPPHTTFNRATISQVRHNMMTKDELTMDNIYREWTVQDDETLYTNRHLSTVKLASLLGRGLHGVESRIKKLSDVNSPAYSRLFGASSLHHSTAAEEEKSKGLTPVKEILRRIQWDPTLNGNEFTIVHYDRVDNSVCETNFNAENDSISGKERQYVFALPEHRIQSVKYRERVVWDKEMRMDCVFGSMNGKGETIDRVIETYDEWKREKEEREEVNRKRYVEMVEEITDILGEDGVREMKSMTSALLEREVDVISVRDYVKSIIGLYYDANRGDVDADESLDATDEEEEKDEDDLDSSDQAPIIHFLYVFSELVVLLPNELWREAILAEVETVLKSREGDSNSSSSDSTGRLPELKEDELEEKFVRGSGAGGQKINKTSNKVILLHIPTQLRVECQDTRSLQQNRKIARKRLQLKLDDLINGESSRSNKKASKIGAKKSKNKARNKRRQLKKLKREVEAEDSKYNG</sequence>
<dbReference type="InterPro" id="IPR000352">
    <property type="entry name" value="Pep_chain_release_fac_I"/>
</dbReference>
<evidence type="ECO:0000313" key="6">
    <source>
        <dbReference type="Proteomes" id="UP001530400"/>
    </source>
</evidence>
<dbReference type="Proteomes" id="UP001530400">
    <property type="component" value="Unassembled WGS sequence"/>
</dbReference>
<evidence type="ECO:0000256" key="1">
    <source>
        <dbReference type="ARBA" id="ARBA00010835"/>
    </source>
</evidence>
<comment type="caution">
    <text evidence="5">The sequence shown here is derived from an EMBL/GenBank/DDBJ whole genome shotgun (WGS) entry which is preliminary data.</text>
</comment>
<dbReference type="Gene3D" id="3.30.160.20">
    <property type="match status" value="1"/>
</dbReference>
<accession>A0ABD3NZ46</accession>
<feature type="domain" description="MJ1316 RNA cyclic group end recognition" evidence="4">
    <location>
        <begin position="123"/>
        <end position="196"/>
    </location>
</feature>
<dbReference type="EMBL" id="JALLPJ020000874">
    <property type="protein sequence ID" value="KAL3780818.1"/>
    <property type="molecule type" value="Genomic_DNA"/>
</dbReference>
<proteinExistence type="inferred from homology"/>
<gene>
    <name evidence="5" type="ORF">ACHAWO_004464</name>
</gene>
<dbReference type="PANTHER" id="PTHR46729:SF1">
    <property type="entry name" value="LEUKOCYTE RECEPTOR CLUSTER MEMBER 9"/>
    <property type="match status" value="1"/>
</dbReference>
<feature type="region of interest" description="Disordered" evidence="2">
    <location>
        <begin position="296"/>
        <end position="316"/>
    </location>
</feature>
<feature type="domain" description="Prokaryotic-type class I peptide chain release factors" evidence="3">
    <location>
        <begin position="373"/>
        <end position="472"/>
    </location>
</feature>
<dbReference type="InterPro" id="IPR040459">
    <property type="entry name" value="MJ1316"/>
</dbReference>
<feature type="region of interest" description="Disordered" evidence="2">
    <location>
        <begin position="356"/>
        <end position="379"/>
    </location>
</feature>
<dbReference type="Pfam" id="PF00472">
    <property type="entry name" value="RF-1"/>
    <property type="match status" value="1"/>
</dbReference>
<dbReference type="SUPFAM" id="SSF75620">
    <property type="entry name" value="Release factor"/>
    <property type="match status" value="1"/>
</dbReference>
<protein>
    <recommendedName>
        <fullName evidence="7">Prokaryotic-type class I peptide chain release factors domain-containing protein</fullName>
    </recommendedName>
</protein>